<protein>
    <recommendedName>
        <fullName evidence="1">GmrSD restriction endonucleases N-terminal domain-containing protein</fullName>
    </recommendedName>
</protein>
<dbReference type="AlphaFoldDB" id="A0A840IB59"/>
<feature type="domain" description="GmrSD restriction endonucleases N-terminal" evidence="1">
    <location>
        <begin position="29"/>
        <end position="185"/>
    </location>
</feature>
<organism evidence="2 3">
    <name type="scientific">Conexibacter arvalis</name>
    <dbReference type="NCBI Taxonomy" id="912552"/>
    <lineage>
        <taxon>Bacteria</taxon>
        <taxon>Bacillati</taxon>
        <taxon>Actinomycetota</taxon>
        <taxon>Thermoleophilia</taxon>
        <taxon>Solirubrobacterales</taxon>
        <taxon>Conexibacteraceae</taxon>
        <taxon>Conexibacter</taxon>
    </lineage>
</organism>
<evidence type="ECO:0000259" key="1">
    <source>
        <dbReference type="Pfam" id="PF03235"/>
    </source>
</evidence>
<name>A0A840IB59_9ACTN</name>
<gene>
    <name evidence="2" type="ORF">BDZ31_001702</name>
</gene>
<evidence type="ECO:0000313" key="2">
    <source>
        <dbReference type="EMBL" id="MBB4662129.1"/>
    </source>
</evidence>
<sequence length="376" mass="42218">MDQLEAEIAAARVEISADTISMSVSELSNLYREGTLEIRPEFQRLFRWDHAQKSRLVESILLGIPLPSFFVAQAESGGWELVDGLQRVSTLLELQGLLMNADGSIRPSLTLSGTKFLPNLEGRTWSSTDPAVELSAAQKLDIRLARLDLRVIKRGSDPKARFDLFQRLNSFGSALTSQEIRSAFISGANADCLSWLVKLARQESFTNCVNLSERLIAEQYDIELVLRFLMLHNRHVARAGLSDFSSRLDDWSVELAADPSSWAQLDDTFDRTFSFLADHGGEDIFRKWDKSRNRFRGQFLNTSFEVIALGAAFHLANGRMPRADIETAARTLWLIPEMNTRFATGLATQDRLVKTLPLGRRLMASPPEEVTAQDLL</sequence>
<keyword evidence="3" id="KW-1185">Reference proteome</keyword>
<evidence type="ECO:0000313" key="3">
    <source>
        <dbReference type="Proteomes" id="UP000585272"/>
    </source>
</evidence>
<accession>A0A840IB59</accession>
<dbReference type="Pfam" id="PF03235">
    <property type="entry name" value="GmrSD_N"/>
    <property type="match status" value="1"/>
</dbReference>
<dbReference type="PANTHER" id="PTHR39639">
    <property type="entry name" value="CHROMOSOME 16, WHOLE GENOME SHOTGUN SEQUENCE"/>
    <property type="match status" value="1"/>
</dbReference>
<dbReference type="InterPro" id="IPR004919">
    <property type="entry name" value="GmrSD_N"/>
</dbReference>
<dbReference type="Proteomes" id="UP000585272">
    <property type="component" value="Unassembled WGS sequence"/>
</dbReference>
<reference evidence="2 3" key="1">
    <citation type="submission" date="2020-08" db="EMBL/GenBank/DDBJ databases">
        <title>Genomic Encyclopedia of Archaeal and Bacterial Type Strains, Phase II (KMG-II): from individual species to whole genera.</title>
        <authorList>
            <person name="Goeker M."/>
        </authorList>
    </citation>
    <scope>NUCLEOTIDE SEQUENCE [LARGE SCALE GENOMIC DNA]</scope>
    <source>
        <strain evidence="2 3">DSM 23288</strain>
    </source>
</reference>
<dbReference type="PANTHER" id="PTHR39639:SF1">
    <property type="entry name" value="DUF262 DOMAIN-CONTAINING PROTEIN"/>
    <property type="match status" value="1"/>
</dbReference>
<proteinExistence type="predicted"/>
<comment type="caution">
    <text evidence="2">The sequence shown here is derived from an EMBL/GenBank/DDBJ whole genome shotgun (WGS) entry which is preliminary data.</text>
</comment>
<dbReference type="EMBL" id="JACHNU010000001">
    <property type="protein sequence ID" value="MBB4662129.1"/>
    <property type="molecule type" value="Genomic_DNA"/>
</dbReference>
<dbReference type="RefSeq" id="WP_183340870.1">
    <property type="nucleotide sequence ID" value="NZ_JACHNU010000001.1"/>
</dbReference>